<evidence type="ECO:0000313" key="10">
    <source>
        <dbReference type="Proteomes" id="UP001275315"/>
    </source>
</evidence>
<feature type="binding site" evidence="6">
    <location>
        <begin position="56"/>
        <end position="60"/>
    </location>
    <ligand>
        <name>(6S)-NADPHX</name>
        <dbReference type="ChEBI" id="CHEBI:64076"/>
    </ligand>
</feature>
<keyword evidence="6 9" id="KW-0413">Isomerase</keyword>
<comment type="catalytic activity">
    <reaction evidence="4">
        <text>(6S)-NADHX + ADP = AMP + phosphate + NADH + H(+)</text>
        <dbReference type="Rhea" id="RHEA:32223"/>
        <dbReference type="ChEBI" id="CHEBI:15378"/>
        <dbReference type="ChEBI" id="CHEBI:43474"/>
        <dbReference type="ChEBI" id="CHEBI:57945"/>
        <dbReference type="ChEBI" id="CHEBI:64074"/>
        <dbReference type="ChEBI" id="CHEBI:456215"/>
        <dbReference type="ChEBI" id="CHEBI:456216"/>
        <dbReference type="EC" id="4.2.1.136"/>
    </reaction>
</comment>
<keyword evidence="6" id="KW-0547">Nucleotide-binding</keyword>
<feature type="domain" description="YjeF C-terminal" evidence="7">
    <location>
        <begin position="224"/>
        <end position="273"/>
    </location>
</feature>
<comment type="similarity">
    <text evidence="2">In the C-terminal section; belongs to the NnrD/CARKD family.</text>
</comment>
<evidence type="ECO:0000256" key="6">
    <source>
        <dbReference type="HAMAP-Rule" id="MF_01966"/>
    </source>
</evidence>
<dbReference type="Gene3D" id="3.40.50.10260">
    <property type="entry name" value="YjeF N-terminal domain"/>
    <property type="match status" value="1"/>
</dbReference>
<reference evidence="9 10" key="1">
    <citation type="submission" date="2023-10" db="EMBL/GenBank/DDBJ databases">
        <title>Virgibacillus soli CC-YMP-6 genome.</title>
        <authorList>
            <person name="Miliotis G."/>
            <person name="Sengupta P."/>
            <person name="Hameed A."/>
            <person name="Chuvochina M."/>
            <person name="Mcdonagh F."/>
            <person name="Simpson A.C."/>
            <person name="Singh N.K."/>
            <person name="Rekha P.D."/>
            <person name="Raman K."/>
            <person name="Hugenholtz P."/>
            <person name="Venkateswaran K."/>
        </authorList>
    </citation>
    <scope>NUCLEOTIDE SEQUENCE [LARGE SCALE GENOMIC DNA]</scope>
    <source>
        <strain evidence="9 10">CC-YMP-6</strain>
    </source>
</reference>
<comment type="similarity">
    <text evidence="1">In the N-terminal section; belongs to the NnrE/AIBP family.</text>
</comment>
<evidence type="ECO:0000256" key="4">
    <source>
        <dbReference type="ARBA" id="ARBA00048238"/>
    </source>
</evidence>
<dbReference type="Gene3D" id="3.40.1190.20">
    <property type="match status" value="1"/>
</dbReference>
<feature type="binding site" evidence="6">
    <location>
        <position position="161"/>
    </location>
    <ligand>
        <name>K(+)</name>
        <dbReference type="ChEBI" id="CHEBI:29103"/>
    </ligand>
</feature>
<gene>
    <name evidence="6" type="primary">nnrE</name>
    <name evidence="9" type="ORF">RWD45_20225</name>
</gene>
<name>A0ABU5CVP7_9BACI</name>
<dbReference type="RefSeq" id="WP_320381333.1">
    <property type="nucleotide sequence ID" value="NZ_JAWDIQ010000003.1"/>
</dbReference>
<dbReference type="PROSITE" id="PS51383">
    <property type="entry name" value="YJEF_C_3"/>
    <property type="match status" value="1"/>
</dbReference>
<comment type="caution">
    <text evidence="6">Lacks conserved residue(s) required for the propagation of feature annotation.</text>
</comment>
<accession>A0ABU5CVP7</accession>
<comment type="catalytic activity">
    <reaction evidence="5">
        <text>(6S)-NADPHX + ADP = AMP + phosphate + NADPH + H(+)</text>
        <dbReference type="Rhea" id="RHEA:32235"/>
        <dbReference type="ChEBI" id="CHEBI:15378"/>
        <dbReference type="ChEBI" id="CHEBI:43474"/>
        <dbReference type="ChEBI" id="CHEBI:57783"/>
        <dbReference type="ChEBI" id="CHEBI:64076"/>
        <dbReference type="ChEBI" id="CHEBI:456215"/>
        <dbReference type="ChEBI" id="CHEBI:456216"/>
        <dbReference type="EC" id="4.2.1.136"/>
    </reaction>
</comment>
<evidence type="ECO:0000256" key="1">
    <source>
        <dbReference type="ARBA" id="ARBA00006001"/>
    </source>
</evidence>
<comment type="cofactor">
    <cofactor evidence="6">
        <name>K(+)</name>
        <dbReference type="ChEBI" id="CHEBI:29103"/>
    </cofactor>
    <text evidence="6">Binds 1 potassium ion per subunit.</text>
</comment>
<dbReference type="InterPro" id="IPR036652">
    <property type="entry name" value="YjeF_N_dom_sf"/>
</dbReference>
<dbReference type="PROSITE" id="PS51385">
    <property type="entry name" value="YJEF_N"/>
    <property type="match status" value="1"/>
</dbReference>
<dbReference type="SUPFAM" id="SSF53613">
    <property type="entry name" value="Ribokinase-like"/>
    <property type="match status" value="1"/>
</dbReference>
<dbReference type="SUPFAM" id="SSF64153">
    <property type="entry name" value="YjeF N-terminal domain-like"/>
    <property type="match status" value="1"/>
</dbReference>
<evidence type="ECO:0000256" key="5">
    <source>
        <dbReference type="ARBA" id="ARBA00049209"/>
    </source>
</evidence>
<dbReference type="InterPro" id="IPR029056">
    <property type="entry name" value="Ribokinase-like"/>
</dbReference>
<comment type="function">
    <text evidence="3">Bifunctional enzyme that catalyzes the epimerization of the S- and R-forms of NAD(P)HX and the dehydration of the S-form of NAD(P)HX at the expense of ADP, which is converted to AMP. This allows the repair of both epimers of NAD(P)HX, a damaged form of NAD(P)H that is a result of enzymatic or heat-dependent hydration.</text>
</comment>
<keyword evidence="6" id="KW-0479">Metal-binding</keyword>
<dbReference type="Proteomes" id="UP001275315">
    <property type="component" value="Unassembled WGS sequence"/>
</dbReference>
<dbReference type="Pfam" id="PF03853">
    <property type="entry name" value="YjeF_N"/>
    <property type="match status" value="1"/>
</dbReference>
<dbReference type="EMBL" id="JAWDIQ010000003">
    <property type="protein sequence ID" value="MDY0410448.1"/>
    <property type="molecule type" value="Genomic_DNA"/>
</dbReference>
<dbReference type="GO" id="GO:0052856">
    <property type="term" value="F:NAD(P)HX epimerase activity"/>
    <property type="evidence" value="ECO:0007669"/>
    <property type="project" value="UniProtKB-EC"/>
</dbReference>
<sequence length="273" mass="30084">MFIVTAKEMYDIDHYTMQTIGYGNLLMENAGRAVAEKITKIISKEEPISVFVGTGHNGGDGYVVARTLWNIGYDIEVIQVGENEKLKPEVRFHKQLFINCRGTVHVAVDDETLQHVFTNKKVVIDALIGIGLTENIREPIATAISLINKEAEMIVSVDIPSGLPSDEGNLSSIAIQAHHTITIGAPKMSMFIPSTEDFYGNWDVVSIGHSPFVFEKYTNRIMITKELFQQTMPRRKKSAHKGDHGRGLIIGGCDNMPGALAMAVKAALKTGRD</sequence>
<feature type="binding site" evidence="6">
    <location>
        <begin position="129"/>
        <end position="135"/>
    </location>
    <ligand>
        <name>(6S)-NADPHX</name>
        <dbReference type="ChEBI" id="CHEBI:64076"/>
    </ligand>
</feature>
<evidence type="ECO:0000256" key="3">
    <source>
        <dbReference type="ARBA" id="ARBA00025153"/>
    </source>
</evidence>
<dbReference type="HAMAP" id="MF_01966">
    <property type="entry name" value="NADHX_epimerase"/>
    <property type="match status" value="1"/>
</dbReference>
<comment type="catalytic activity">
    <reaction evidence="6">
        <text>(6R)-NADPHX = (6S)-NADPHX</text>
        <dbReference type="Rhea" id="RHEA:32227"/>
        <dbReference type="ChEBI" id="CHEBI:64076"/>
        <dbReference type="ChEBI" id="CHEBI:64077"/>
        <dbReference type="EC" id="5.1.99.6"/>
    </reaction>
</comment>
<feature type="binding site" evidence="6">
    <location>
        <position position="158"/>
    </location>
    <ligand>
        <name>(6S)-NADPHX</name>
        <dbReference type="ChEBI" id="CHEBI:64076"/>
    </ligand>
</feature>
<evidence type="ECO:0000256" key="2">
    <source>
        <dbReference type="ARBA" id="ARBA00009524"/>
    </source>
</evidence>
<feature type="domain" description="YjeF N-terminal" evidence="8">
    <location>
        <begin position="9"/>
        <end position="215"/>
    </location>
</feature>
<dbReference type="NCBIfam" id="TIGR00197">
    <property type="entry name" value="yjeF_nterm"/>
    <property type="match status" value="1"/>
</dbReference>
<feature type="binding site" evidence="6">
    <location>
        <position position="57"/>
    </location>
    <ligand>
        <name>K(+)</name>
        <dbReference type="ChEBI" id="CHEBI:29103"/>
    </ligand>
</feature>
<evidence type="ECO:0000313" key="9">
    <source>
        <dbReference type="EMBL" id="MDY0410448.1"/>
    </source>
</evidence>
<evidence type="ECO:0000259" key="8">
    <source>
        <dbReference type="PROSITE" id="PS51385"/>
    </source>
</evidence>
<keyword evidence="6" id="KW-0521">NADP</keyword>
<keyword evidence="10" id="KW-1185">Reference proteome</keyword>
<dbReference type="EC" id="5.1.99.6" evidence="6"/>
<evidence type="ECO:0000259" key="7">
    <source>
        <dbReference type="PROSITE" id="PS51383"/>
    </source>
</evidence>
<dbReference type="InterPro" id="IPR000631">
    <property type="entry name" value="CARKD"/>
</dbReference>
<organism evidence="9 10">
    <name type="scientific">Paracerasibacillus soli</name>
    <dbReference type="NCBI Taxonomy" id="480284"/>
    <lineage>
        <taxon>Bacteria</taxon>
        <taxon>Bacillati</taxon>
        <taxon>Bacillota</taxon>
        <taxon>Bacilli</taxon>
        <taxon>Bacillales</taxon>
        <taxon>Bacillaceae</taxon>
        <taxon>Paracerasibacillus</taxon>
    </lineage>
</organism>
<comment type="similarity">
    <text evidence="6">Belongs to the NnrE/AIBP family.</text>
</comment>
<keyword evidence="6" id="KW-0630">Potassium</keyword>
<proteinExistence type="inferred from homology"/>
<keyword evidence="6" id="KW-0520">NAD</keyword>
<comment type="function">
    <text evidence="6">Catalyzes the epimerization of the S- and R-forms of NAD(P)HX, a damaged form of NAD(P)H that is a result of enzymatic or heat-dependent hydration. This is a prerequisite for the S-specific NAD(P)H-hydrate dehydratase to allow the repair of both epimers of NAD(P)HX.</text>
</comment>
<protein>
    <recommendedName>
        <fullName evidence="6">NAD(P)H-hydrate epimerase</fullName>
        <ecNumber evidence="6">5.1.99.6</ecNumber>
    </recommendedName>
    <alternativeName>
        <fullName evidence="6">NAD(P)HX epimerase</fullName>
    </alternativeName>
</protein>
<feature type="binding site" evidence="6">
    <location>
        <position position="125"/>
    </location>
    <ligand>
        <name>K(+)</name>
        <dbReference type="ChEBI" id="CHEBI:29103"/>
    </ligand>
</feature>
<dbReference type="InterPro" id="IPR004443">
    <property type="entry name" value="YjeF_N_dom"/>
</dbReference>
<comment type="caution">
    <text evidence="9">The sequence shown here is derived from an EMBL/GenBank/DDBJ whole genome shotgun (WGS) entry which is preliminary data.</text>
</comment>
<comment type="catalytic activity">
    <reaction evidence="6">
        <text>(6R)-NADHX = (6S)-NADHX</text>
        <dbReference type="Rhea" id="RHEA:32215"/>
        <dbReference type="ChEBI" id="CHEBI:64074"/>
        <dbReference type="ChEBI" id="CHEBI:64075"/>
        <dbReference type="EC" id="5.1.99.6"/>
    </reaction>
</comment>